<dbReference type="Pfam" id="PF01554">
    <property type="entry name" value="MatE"/>
    <property type="match status" value="2"/>
</dbReference>
<accession>A0ABD1Z1K5</accession>
<evidence type="ECO:0000256" key="7">
    <source>
        <dbReference type="SAM" id="MobiDB-lite"/>
    </source>
</evidence>
<dbReference type="PANTHER" id="PTHR11206">
    <property type="entry name" value="MULTIDRUG RESISTANCE PROTEIN"/>
    <property type="match status" value="1"/>
</dbReference>
<evidence type="ECO:0000256" key="1">
    <source>
        <dbReference type="ARBA" id="ARBA00004141"/>
    </source>
</evidence>
<feature type="transmembrane region" description="Helical" evidence="6">
    <location>
        <begin position="183"/>
        <end position="203"/>
    </location>
</feature>
<feature type="transmembrane region" description="Helical" evidence="6">
    <location>
        <begin position="215"/>
        <end position="237"/>
    </location>
</feature>
<comment type="caution">
    <text evidence="6">Lacks conserved residue(s) required for the propagation of feature annotation.</text>
</comment>
<evidence type="ECO:0000256" key="2">
    <source>
        <dbReference type="ARBA" id="ARBA00010199"/>
    </source>
</evidence>
<dbReference type="InterPro" id="IPR002528">
    <property type="entry name" value="MATE_fam"/>
</dbReference>
<feature type="transmembrane region" description="Helical" evidence="6">
    <location>
        <begin position="274"/>
        <end position="299"/>
    </location>
</feature>
<dbReference type="NCBIfam" id="TIGR00797">
    <property type="entry name" value="matE"/>
    <property type="match status" value="1"/>
</dbReference>
<dbReference type="AlphaFoldDB" id="A0ABD1Z1K5"/>
<comment type="caution">
    <text evidence="8">The sequence shown here is derived from an EMBL/GenBank/DDBJ whole genome shotgun (WGS) entry which is preliminary data.</text>
</comment>
<evidence type="ECO:0000313" key="8">
    <source>
        <dbReference type="EMBL" id="KAL2635847.1"/>
    </source>
</evidence>
<evidence type="ECO:0000256" key="5">
    <source>
        <dbReference type="ARBA" id="ARBA00023136"/>
    </source>
</evidence>
<keyword evidence="3 6" id="KW-0812">Transmembrane</keyword>
<feature type="transmembrane region" description="Helical" evidence="6">
    <location>
        <begin position="443"/>
        <end position="462"/>
    </location>
</feature>
<feature type="transmembrane region" description="Helical" evidence="6">
    <location>
        <begin position="474"/>
        <end position="495"/>
    </location>
</feature>
<proteinExistence type="inferred from homology"/>
<dbReference type="CDD" id="cd13132">
    <property type="entry name" value="MATE_eukaryotic"/>
    <property type="match status" value="1"/>
</dbReference>
<protein>
    <recommendedName>
        <fullName evidence="6">Protein DETOXIFICATION</fullName>
    </recommendedName>
    <alternativeName>
        <fullName evidence="6">Multidrug and toxic compound extrusion protein</fullName>
    </alternativeName>
</protein>
<reference evidence="8 9" key="1">
    <citation type="submission" date="2024-09" db="EMBL/GenBank/DDBJ databases">
        <title>Chromosome-scale assembly of Riccia fluitans.</title>
        <authorList>
            <person name="Paukszto L."/>
            <person name="Sawicki J."/>
            <person name="Karawczyk K."/>
            <person name="Piernik-Szablinska J."/>
            <person name="Szczecinska M."/>
            <person name="Mazdziarz M."/>
        </authorList>
    </citation>
    <scope>NUCLEOTIDE SEQUENCE [LARGE SCALE GENOMIC DNA]</scope>
    <source>
        <strain evidence="8">Rf_01</strain>
        <tissue evidence="8">Aerial parts of the thallus</tissue>
    </source>
</reference>
<evidence type="ECO:0000256" key="4">
    <source>
        <dbReference type="ARBA" id="ARBA00022989"/>
    </source>
</evidence>
<dbReference type="EMBL" id="JBHFFA010000003">
    <property type="protein sequence ID" value="KAL2635847.1"/>
    <property type="molecule type" value="Genomic_DNA"/>
</dbReference>
<comment type="subcellular location">
    <subcellularLocation>
        <location evidence="1">Membrane</location>
        <topology evidence="1">Multi-pass membrane protein</topology>
    </subcellularLocation>
</comment>
<feature type="transmembrane region" description="Helical" evidence="6">
    <location>
        <begin position="400"/>
        <end position="423"/>
    </location>
</feature>
<feature type="region of interest" description="Disordered" evidence="7">
    <location>
        <begin position="49"/>
        <end position="72"/>
    </location>
</feature>
<dbReference type="Proteomes" id="UP001605036">
    <property type="component" value="Unassembled WGS sequence"/>
</dbReference>
<organism evidence="8 9">
    <name type="scientific">Riccia fluitans</name>
    <dbReference type="NCBI Taxonomy" id="41844"/>
    <lineage>
        <taxon>Eukaryota</taxon>
        <taxon>Viridiplantae</taxon>
        <taxon>Streptophyta</taxon>
        <taxon>Embryophyta</taxon>
        <taxon>Marchantiophyta</taxon>
        <taxon>Marchantiopsida</taxon>
        <taxon>Marchantiidae</taxon>
        <taxon>Marchantiales</taxon>
        <taxon>Ricciaceae</taxon>
        <taxon>Riccia</taxon>
    </lineage>
</organism>
<evidence type="ECO:0000256" key="6">
    <source>
        <dbReference type="RuleBase" id="RU004914"/>
    </source>
</evidence>
<evidence type="ECO:0000256" key="3">
    <source>
        <dbReference type="ARBA" id="ARBA00022692"/>
    </source>
</evidence>
<keyword evidence="4 6" id="KW-1133">Transmembrane helix</keyword>
<dbReference type="InterPro" id="IPR045069">
    <property type="entry name" value="MATE_euk"/>
</dbReference>
<sequence length="554" mass="60607">MLCDNDAVYLESRQHHRGVTYDYDWQAVVEQVEEEEGRRRRNFSFLKSSQSFDRHQKQKMKATGGGDEETPLLGYRYEGEEDGLQDRPPSSQMVEEAKVQLELGVPVVLMSLLDFSVQVISVAFVGSLGALNLAGAAMASSFANVFGFAILEGLAGGMETSGGQAYGSGQPLLLGYLLQRGQFILIMFCLPISLLYLYAAWVLRHWGQDYEIAALAGQYVMYLLPGLFATALMLPVAKFLQVQGVTKPLAAISCSVLIFHAPVCWFYIHALDMGLVGAAMANSTSNILTLLLLVLFLNFERSGILERSWPGWSLAAFNNLWPFLELALPACAMTSFEWWVWEIIQIMAGWLPHPEISVSAMTICFQTAGLCYMLPLGLGTAASIRVSNELGAQKPRKARLAVIVAIILATAAGGFCSLVLFSVRRSWASVFIDPAETMVIQEFVDVVPILAVSIIGIAWNASLSGILRGSGQQWAGSIVNNLALYGVSLPLAYVFGVKMQMGLQGLWLGMMTGVILQLVGQFGLTGKTDWEYQATRALETVRSNSDQTETKSVD</sequence>
<keyword evidence="5 6" id="KW-0472">Membrane</keyword>
<gene>
    <name evidence="8" type="ORF">R1flu_007326</name>
</gene>
<keyword evidence="9" id="KW-1185">Reference proteome</keyword>
<name>A0ABD1Z1K5_9MARC</name>
<evidence type="ECO:0000313" key="9">
    <source>
        <dbReference type="Proteomes" id="UP001605036"/>
    </source>
</evidence>
<feature type="transmembrane region" description="Helical" evidence="6">
    <location>
        <begin position="501"/>
        <end position="519"/>
    </location>
</feature>
<feature type="transmembrane region" description="Helical" evidence="6">
    <location>
        <begin position="356"/>
        <end position="379"/>
    </location>
</feature>
<comment type="similarity">
    <text evidence="2 6">Belongs to the multi antimicrobial extrusion (MATE) (TC 2.A.66.1) family.</text>
</comment>
<dbReference type="GO" id="GO:0016020">
    <property type="term" value="C:membrane"/>
    <property type="evidence" value="ECO:0007669"/>
    <property type="project" value="UniProtKB-SubCell"/>
</dbReference>
<feature type="transmembrane region" description="Helical" evidence="6">
    <location>
        <begin position="249"/>
        <end position="268"/>
    </location>
</feature>